<proteinExistence type="predicted"/>
<comment type="caution">
    <text evidence="1">The sequence shown here is derived from an EMBL/GenBank/DDBJ whole genome shotgun (WGS) entry which is preliminary data.</text>
</comment>
<accession>A0A5J4SK83</accession>
<protein>
    <submittedName>
        <fullName evidence="1">Uncharacterized protein</fullName>
    </submittedName>
</protein>
<evidence type="ECO:0000313" key="1">
    <source>
        <dbReference type="EMBL" id="KAA6345660.1"/>
    </source>
</evidence>
<reference evidence="1" key="1">
    <citation type="submission" date="2019-03" db="EMBL/GenBank/DDBJ databases">
        <title>Single cell metagenomics reveals metabolic interactions within the superorganism composed of flagellate Streblomastix strix and complex community of Bacteroidetes bacteria on its surface.</title>
        <authorList>
            <person name="Treitli S.C."/>
            <person name="Kolisko M."/>
            <person name="Husnik F."/>
            <person name="Keeling P."/>
            <person name="Hampl V."/>
        </authorList>
    </citation>
    <scope>NUCLEOTIDE SEQUENCE</scope>
    <source>
        <strain evidence="1">STM</strain>
    </source>
</reference>
<dbReference type="EMBL" id="SNRY01000161">
    <property type="protein sequence ID" value="KAA6345660.1"/>
    <property type="molecule type" value="Genomic_DNA"/>
</dbReference>
<sequence length="61" mass="7266">MKFAIGKSGNNNSPLSIFNFPLSTIWAFPRWGRAIRYNLFCSYPHKKDFRYYPNAPCELRY</sequence>
<name>A0A5J4SK83_9ZZZZ</name>
<organism evidence="1">
    <name type="scientific">termite gut metagenome</name>
    <dbReference type="NCBI Taxonomy" id="433724"/>
    <lineage>
        <taxon>unclassified sequences</taxon>
        <taxon>metagenomes</taxon>
        <taxon>organismal metagenomes</taxon>
    </lineage>
</organism>
<dbReference type="AlphaFoldDB" id="A0A5J4SK83"/>
<gene>
    <name evidence="1" type="ORF">EZS27_006799</name>
</gene>